<feature type="compositionally biased region" description="Basic and acidic residues" evidence="10">
    <location>
        <begin position="226"/>
        <end position="247"/>
    </location>
</feature>
<evidence type="ECO:0000313" key="14">
    <source>
        <dbReference type="EMBL" id="KUP09387.1"/>
    </source>
</evidence>
<keyword evidence="5" id="KW-1003">Cell membrane</keyword>
<keyword evidence="15" id="KW-1185">Reference proteome</keyword>
<dbReference type="InterPro" id="IPR051125">
    <property type="entry name" value="ABC-4/HrtB_transporter"/>
</dbReference>
<comment type="function">
    <text evidence="9">Part of the ABC transporter complex hrt involved in hemin import. Responsible for the translocation of the substrate across the membrane.</text>
</comment>
<dbReference type="PATRIC" id="fig|1150625.3.peg.41"/>
<dbReference type="InterPro" id="IPR025857">
    <property type="entry name" value="MacB_PCD"/>
</dbReference>
<dbReference type="PANTHER" id="PTHR43738">
    <property type="entry name" value="ABC TRANSPORTER, MEMBRANE PROTEIN"/>
    <property type="match status" value="1"/>
</dbReference>
<evidence type="ECO:0000259" key="12">
    <source>
        <dbReference type="Pfam" id="PF02687"/>
    </source>
</evidence>
<keyword evidence="8 11" id="KW-0472">Membrane</keyword>
<accession>A0A147KCH3</accession>
<dbReference type="STRING" id="1150625.Q75_00205"/>
<feature type="compositionally biased region" description="Acidic residues" evidence="10">
    <location>
        <begin position="216"/>
        <end position="225"/>
    </location>
</feature>
<sequence length="415" mass="46283">MSLKKKLSLIWLNGKGRLGTLLVLICSSSLVLSLMMTVQRVSLQAEDWTRKQSGQYELVVGAEGSALQLTLNSLQFLDTPVGNVPFELYENLQEDDRVLRAIPIALGDTYKNHPIVGTSLDYFEPFREGLPERFSLSEGGMFQGAMEAVLGYEVSRMHGLMIGDELVSEHDAGDIHEEGYTVVGILAPSGTSTDRAVFVSYEDIWHIHEEGHSDEHTEEESEAEPTEEHEHEGHTDEQHTEHSSDDKELTSILVKPENIGLLPSLQEEYDRMETVQAVYPVTVFRDILQSVSISEGIVQLFSSIAVIFGFVLLLFVVLSGRQSRQREQDILYRLGYSDRVIRSLYIGESILLLLVSVGLSLLLSAGSGALIEWYSLQELGIILPESRLLSIDILPVFIGVIVVYVLPLFYKRGEG</sequence>
<feature type="region of interest" description="Disordered" evidence="10">
    <location>
        <begin position="209"/>
        <end position="247"/>
    </location>
</feature>
<dbReference type="PANTHER" id="PTHR43738:SF2">
    <property type="entry name" value="ABC TRANSPORTER PERMEASE"/>
    <property type="match status" value="1"/>
</dbReference>
<dbReference type="EMBL" id="LDYG01000001">
    <property type="protein sequence ID" value="KUP09387.1"/>
    <property type="molecule type" value="Genomic_DNA"/>
</dbReference>
<evidence type="ECO:0000256" key="3">
    <source>
        <dbReference type="ARBA" id="ARBA00011131"/>
    </source>
</evidence>
<evidence type="ECO:0000259" key="13">
    <source>
        <dbReference type="Pfam" id="PF12704"/>
    </source>
</evidence>
<feature type="domain" description="MacB-like periplasmic core" evidence="13">
    <location>
        <begin position="20"/>
        <end position="204"/>
    </location>
</feature>
<keyword evidence="7 11" id="KW-1133">Transmembrane helix</keyword>
<comment type="subcellular location">
    <subcellularLocation>
        <location evidence="1">Cell membrane</location>
        <topology evidence="1">Multi-pass membrane protein</topology>
    </subcellularLocation>
</comment>
<proteinExistence type="inferred from homology"/>
<comment type="caution">
    <text evidence="14">The sequence shown here is derived from an EMBL/GenBank/DDBJ whole genome shotgun (WGS) entry which is preliminary data.</text>
</comment>
<evidence type="ECO:0000256" key="9">
    <source>
        <dbReference type="ARBA" id="ARBA00024973"/>
    </source>
</evidence>
<dbReference type="AlphaFoldDB" id="A0A147KCH3"/>
<dbReference type="Pfam" id="PF02687">
    <property type="entry name" value="FtsX"/>
    <property type="match status" value="1"/>
</dbReference>
<dbReference type="RefSeq" id="WP_010176023.1">
    <property type="nucleotide sequence ID" value="NZ_LDYG01000001.1"/>
</dbReference>
<dbReference type="GO" id="GO:0005886">
    <property type="term" value="C:plasma membrane"/>
    <property type="evidence" value="ECO:0007669"/>
    <property type="project" value="UniProtKB-SubCell"/>
</dbReference>
<gene>
    <name evidence="14" type="ORF">Q75_00205</name>
</gene>
<evidence type="ECO:0000256" key="2">
    <source>
        <dbReference type="ARBA" id="ARBA00008697"/>
    </source>
</evidence>
<dbReference type="Proteomes" id="UP000074108">
    <property type="component" value="Unassembled WGS sequence"/>
</dbReference>
<evidence type="ECO:0000256" key="7">
    <source>
        <dbReference type="ARBA" id="ARBA00022989"/>
    </source>
</evidence>
<comment type="similarity">
    <text evidence="2">Belongs to the ABC-4 integral membrane protein family. HrtB subfamily.</text>
</comment>
<evidence type="ECO:0000313" key="15">
    <source>
        <dbReference type="Proteomes" id="UP000074108"/>
    </source>
</evidence>
<name>A0A147KCH3_9BACI</name>
<protein>
    <recommendedName>
        <fullName evidence="4">Putative hemin transport system permease protein HrtB</fullName>
    </recommendedName>
</protein>
<organism evidence="14 15">
    <name type="scientific">Bacillus coahuilensis p1.1.43</name>
    <dbReference type="NCBI Taxonomy" id="1150625"/>
    <lineage>
        <taxon>Bacteria</taxon>
        <taxon>Bacillati</taxon>
        <taxon>Bacillota</taxon>
        <taxon>Bacilli</taxon>
        <taxon>Bacillales</taxon>
        <taxon>Bacillaceae</taxon>
        <taxon>Bacillus</taxon>
    </lineage>
</organism>
<evidence type="ECO:0000256" key="8">
    <source>
        <dbReference type="ARBA" id="ARBA00023136"/>
    </source>
</evidence>
<evidence type="ECO:0000256" key="1">
    <source>
        <dbReference type="ARBA" id="ARBA00004651"/>
    </source>
</evidence>
<keyword evidence="6 11" id="KW-0812">Transmembrane</keyword>
<comment type="subunit">
    <text evidence="3">The complex is composed of two ATP-binding proteins (HrtA), two transmembrane proteins (HrtB) and a solute-binding protein.</text>
</comment>
<feature type="transmembrane region" description="Helical" evidence="11">
    <location>
        <begin position="388"/>
        <end position="410"/>
    </location>
</feature>
<dbReference type="InterPro" id="IPR003838">
    <property type="entry name" value="ABC3_permease_C"/>
</dbReference>
<dbReference type="Pfam" id="PF12704">
    <property type="entry name" value="MacB_PCD"/>
    <property type="match status" value="1"/>
</dbReference>
<feature type="transmembrane region" description="Helical" evidence="11">
    <location>
        <begin position="350"/>
        <end position="376"/>
    </location>
</feature>
<evidence type="ECO:0000256" key="10">
    <source>
        <dbReference type="SAM" id="MobiDB-lite"/>
    </source>
</evidence>
<feature type="domain" description="ABC3 transporter permease C-terminal" evidence="12">
    <location>
        <begin position="300"/>
        <end position="409"/>
    </location>
</feature>
<evidence type="ECO:0000256" key="11">
    <source>
        <dbReference type="SAM" id="Phobius"/>
    </source>
</evidence>
<feature type="transmembrane region" description="Helical" evidence="11">
    <location>
        <begin position="297"/>
        <end position="318"/>
    </location>
</feature>
<evidence type="ECO:0000256" key="6">
    <source>
        <dbReference type="ARBA" id="ARBA00022692"/>
    </source>
</evidence>
<evidence type="ECO:0000256" key="5">
    <source>
        <dbReference type="ARBA" id="ARBA00022475"/>
    </source>
</evidence>
<dbReference type="OrthoDB" id="9784014at2"/>
<evidence type="ECO:0000256" key="4">
    <source>
        <dbReference type="ARBA" id="ARBA00016962"/>
    </source>
</evidence>
<reference evidence="14 15" key="1">
    <citation type="journal article" date="2016" name="Front. Microbiol.">
        <title>Microevolution Analysis of Bacillus coahuilensis Unveils Differences in Phosphorus Acquisition Strategies and Their Regulation.</title>
        <authorList>
            <person name="Gomez-Lunar Z."/>
            <person name="Hernandez-Gonzalez I."/>
            <person name="Rodriguez-Torres M.D."/>
            <person name="Souza V."/>
            <person name="Olmedo-Alvarez G."/>
        </authorList>
    </citation>
    <scope>NUCLEOTIDE SEQUENCE [LARGE SCALE GENOMIC DNA]</scope>
    <source>
        <strain evidence="15">p1.1.43</strain>
    </source>
</reference>